<dbReference type="CDD" id="cd00146">
    <property type="entry name" value="PKD"/>
    <property type="match status" value="2"/>
</dbReference>
<dbReference type="CDD" id="cd15482">
    <property type="entry name" value="Sialidase_non-viral"/>
    <property type="match status" value="1"/>
</dbReference>
<evidence type="ECO:0000256" key="1">
    <source>
        <dbReference type="ARBA" id="ARBA00022729"/>
    </source>
</evidence>
<dbReference type="Gene3D" id="2.60.120.200">
    <property type="match status" value="2"/>
</dbReference>
<dbReference type="InterPro" id="IPR015943">
    <property type="entry name" value="WD40/YVTN_repeat-like_dom_sf"/>
</dbReference>
<dbReference type="Proteomes" id="UP001500954">
    <property type="component" value="Unassembled WGS sequence"/>
</dbReference>
<evidence type="ECO:0000259" key="4">
    <source>
        <dbReference type="PROSITE" id="PS50093"/>
    </source>
</evidence>
<dbReference type="InterPro" id="IPR000601">
    <property type="entry name" value="PKD_dom"/>
</dbReference>
<dbReference type="PANTHER" id="PTHR43739">
    <property type="entry name" value="XYLOGLUCANASE (EUROFUNG)"/>
    <property type="match status" value="1"/>
</dbReference>
<gene>
    <name evidence="5" type="ORF">GCM10022395_10560</name>
</gene>
<dbReference type="InterPro" id="IPR013320">
    <property type="entry name" value="ConA-like_dom_sf"/>
</dbReference>
<organism evidence="5 6">
    <name type="scientific">Snuella lapsa</name>
    <dbReference type="NCBI Taxonomy" id="870481"/>
    <lineage>
        <taxon>Bacteria</taxon>
        <taxon>Pseudomonadati</taxon>
        <taxon>Bacteroidota</taxon>
        <taxon>Flavobacteriia</taxon>
        <taxon>Flavobacteriales</taxon>
        <taxon>Flavobacteriaceae</taxon>
        <taxon>Snuella</taxon>
    </lineage>
</organism>
<dbReference type="Gene3D" id="2.60.120.260">
    <property type="entry name" value="Galactose-binding domain-like"/>
    <property type="match status" value="1"/>
</dbReference>
<dbReference type="InterPro" id="IPR035986">
    <property type="entry name" value="PKD_dom_sf"/>
</dbReference>
<dbReference type="PROSITE" id="PS50093">
    <property type="entry name" value="PKD"/>
    <property type="match status" value="2"/>
</dbReference>
<dbReference type="InterPro" id="IPR052025">
    <property type="entry name" value="Xyloglucanase_GH74"/>
</dbReference>
<reference evidence="6" key="1">
    <citation type="journal article" date="2019" name="Int. J. Syst. Evol. Microbiol.">
        <title>The Global Catalogue of Microorganisms (GCM) 10K type strain sequencing project: providing services to taxonomists for standard genome sequencing and annotation.</title>
        <authorList>
            <consortium name="The Broad Institute Genomics Platform"/>
            <consortium name="The Broad Institute Genome Sequencing Center for Infectious Disease"/>
            <person name="Wu L."/>
            <person name="Ma J."/>
        </authorList>
    </citation>
    <scope>NUCLEOTIDE SEQUENCE [LARGE SCALE GENOMIC DNA]</scope>
    <source>
        <strain evidence="6">JCM 17111</strain>
    </source>
</reference>
<dbReference type="Gene3D" id="2.130.10.10">
    <property type="entry name" value="YVTN repeat-like/Quinoprotein amine dehydrogenase"/>
    <property type="match status" value="3"/>
</dbReference>
<evidence type="ECO:0000313" key="5">
    <source>
        <dbReference type="EMBL" id="GAA3561842.1"/>
    </source>
</evidence>
<dbReference type="SMART" id="SM00560">
    <property type="entry name" value="LamGL"/>
    <property type="match status" value="2"/>
</dbReference>
<dbReference type="Pfam" id="PF13385">
    <property type="entry name" value="Laminin_G_3"/>
    <property type="match status" value="2"/>
</dbReference>
<dbReference type="InterPro" id="IPR022409">
    <property type="entry name" value="PKD/Chitinase_dom"/>
</dbReference>
<evidence type="ECO:0000256" key="3">
    <source>
        <dbReference type="ARBA" id="ARBA00023157"/>
    </source>
</evidence>
<protein>
    <recommendedName>
        <fullName evidence="4">PKD domain-containing protein</fullName>
    </recommendedName>
</protein>
<comment type="caution">
    <text evidence="5">The sequence shown here is derived from an EMBL/GenBank/DDBJ whole genome shotgun (WGS) entry which is preliminary data.</text>
</comment>
<dbReference type="EMBL" id="BAABCY010000032">
    <property type="protein sequence ID" value="GAA3561842.1"/>
    <property type="molecule type" value="Genomic_DNA"/>
</dbReference>
<dbReference type="Gene3D" id="2.60.40.10">
    <property type="entry name" value="Immunoglobulins"/>
    <property type="match status" value="2"/>
</dbReference>
<dbReference type="SUPFAM" id="SSF49299">
    <property type="entry name" value="PKD domain"/>
    <property type="match status" value="2"/>
</dbReference>
<dbReference type="SUPFAM" id="SSF110296">
    <property type="entry name" value="Oligoxyloglucan reducing end-specific cellobiohydrolase"/>
    <property type="match status" value="2"/>
</dbReference>
<evidence type="ECO:0000256" key="2">
    <source>
        <dbReference type="ARBA" id="ARBA00022737"/>
    </source>
</evidence>
<dbReference type="Pfam" id="PF18911">
    <property type="entry name" value="PKD_4"/>
    <property type="match status" value="2"/>
</dbReference>
<dbReference type="PANTHER" id="PTHR43739:SF5">
    <property type="entry name" value="EXO-ALPHA-SIALIDASE"/>
    <property type="match status" value="1"/>
</dbReference>
<dbReference type="Pfam" id="PF15902">
    <property type="entry name" value="Sortilin-Vps10"/>
    <property type="match status" value="1"/>
</dbReference>
<name>A0ABP6X5H3_9FLAO</name>
<feature type="domain" description="PKD" evidence="4">
    <location>
        <begin position="734"/>
        <end position="814"/>
    </location>
</feature>
<keyword evidence="6" id="KW-1185">Reference proteome</keyword>
<keyword evidence="3" id="KW-1015">Disulfide bond</keyword>
<keyword evidence="1" id="KW-0732">Signal</keyword>
<evidence type="ECO:0000313" key="6">
    <source>
        <dbReference type="Proteomes" id="UP001500954"/>
    </source>
</evidence>
<keyword evidence="2" id="KW-0677">Repeat</keyword>
<dbReference type="InterPro" id="IPR013783">
    <property type="entry name" value="Ig-like_fold"/>
</dbReference>
<dbReference type="InterPro" id="IPR026444">
    <property type="entry name" value="Secre_tail"/>
</dbReference>
<accession>A0ABP6X5H3</accession>
<dbReference type="InterPro" id="IPR031778">
    <property type="entry name" value="Sortilin_N"/>
</dbReference>
<feature type="domain" description="PKD" evidence="4">
    <location>
        <begin position="1022"/>
        <end position="1107"/>
    </location>
</feature>
<dbReference type="NCBIfam" id="TIGR04183">
    <property type="entry name" value="Por_Secre_tail"/>
    <property type="match status" value="1"/>
</dbReference>
<dbReference type="SUPFAM" id="SSF49899">
    <property type="entry name" value="Concanavalin A-like lectins/glucanases"/>
    <property type="match status" value="2"/>
</dbReference>
<sequence length="1572" mass="169817">MEDYPIWIDMMEEPGVNMEVAREAFDAYWEHHTHHKGDRSKQFEQWYAINSRRLDAMGNVISAAQVKREFQRFRAGAMVQQQGQWFNYGPINVGPRNGIKKDGGRVKDIAFHPADASTYYVSTFKGGLFKTTNAGNSWTPLTDHLVEEVYISQVDPTNANTIYIGTNLGVLKSTDGGSSWGATALTTSNTNALLIKPDEPSVVVVGNDSGIYRSLDGGASFSMVQSAVRVEELRVHPTNPDIMYAGTDGSPSQFFRSTDGGVTWTENTTDFGQGTFMKLAVTPASPNMVYVINSRDHLGDDSFEGVYRSTDSGVSFTKQSGGTPCITGYDNGGAISRGQPNYNLFIVADPTNADVVYAGGVKSWKSIDGGATWSQVFNDVTADGGGLHLDQLTWAYSPHTNVLFAVNDGGIYYLNANNKFQQITDGLPVAEVWECAQSQTNPEVVAGGTFHCGIKLNRDGVWYSPWGGDEATVIFDYSDDTYAYHFKYEKISRSTDGGLSFQRINPSTADRGEYTGTGVLDKSDVNTLFVGLLEVERINNARTATSSTVWDKISSFGGSTKIIKIEQCDADHNVMYVSRGNGNFYRSDDVRGASPTWTNLTSSLPSSGTITDIATHPTNSNIVYMLQGSKIYRSTNKGGSWTDISTGLPGVALLEMVYDKSSDEGIYVGTDIGVYYKDATLGSWIDYSNGLPAIRVSGMDIYYGATRNDSFLTVSTDGRGFWRTALDDVIEQAPAANFTANYTSTVVGGAINFTDTSTNLPMSWSWSFEGGTPVTSTDQHPMVTYNTPGTYNVTLTVTNSAGNNTMVKTSYITVVSNGGTLQAKYLLSGDFIDSSLYHRDAANTGVVFVSDATKGTVADFDGTDQLAIAGYSGILGSADRSTTAWVKTSTANKAIMAWGGTSTSAKWIFMLNSSGQPRVEVAGGYIVGTTNVADGQWHHVAYSFSDDGTPNTSDIKLYVDGVLETISATGAQSISTTDGGDVKIGNDHTSRMFVGQMNDVRLYSEALTGQAINDIMNNTASPVANFTSDVTSVTEEETVNFTDTSTNAPTSWSWTFTGGTPSTSTAQNPSVVYSTAGTYDVMLTATNAVGQDVETKVGYITVTSAGSGDLQLYHKYENTLNDESSYTRDGITSGTENYETGYDGSAYSVDANNTISIPNYNGISGNNARTVTAWIKTTTSGTRKTVTSWGTNASGQMFNVMVENGNVRVEGGSSNVQNDDSTVTLLDNNAWRHIAVTYDPADGDKLKDVKIYIDGVYYANQPDTGDSFNSENTTINTNATTNNVEVGAASYNANYYWQGALDEVQIYSRALTAQEIASMVPTPCSDIISDSFESGFGNWNDGGQNASLDSNNANSGVYSIRLKGGNSSSNMYSNSLDLASYGTVSFSLSFISQNVDNGESLVLEMSTNGGGTYSTIKTWVEGTDFNDGVRLNDAFNITNTFSSTTVFRLRSTFSHNNESVYIDDVVISECIVSQAKVASSKKEKLINEATVDIVSVNIYPNPAADELKVSYRGQKEASLYLFTINGNLIAKQVILKEYDNNIVIGHLSKGMYLCVVKSKEGEVLLTKRIIKK</sequence>
<dbReference type="SMART" id="SM00089">
    <property type="entry name" value="PKD"/>
    <property type="match status" value="2"/>
</dbReference>
<proteinExistence type="predicted"/>
<dbReference type="InterPro" id="IPR006558">
    <property type="entry name" value="LamG-like"/>
</dbReference>
<dbReference type="Pfam" id="PF18962">
    <property type="entry name" value="Por_Secre_tail"/>
    <property type="match status" value="1"/>
</dbReference>